<proteinExistence type="predicted"/>
<evidence type="ECO:0000313" key="2">
    <source>
        <dbReference type="EMBL" id="KHG06888.1"/>
    </source>
</evidence>
<accession>A0A0B0MRP1</accession>
<dbReference type="EMBL" id="JRRC01462293">
    <property type="protein sequence ID" value="KHG06888.1"/>
    <property type="molecule type" value="Genomic_DNA"/>
</dbReference>
<dbReference type="AlphaFoldDB" id="A0A0B0MRP1"/>
<dbReference type="EMBL" id="JRRC01204893">
    <property type="protein sequence ID" value="KHG01611.1"/>
    <property type="molecule type" value="Genomic_DNA"/>
</dbReference>
<evidence type="ECO:0000313" key="3">
    <source>
        <dbReference type="Proteomes" id="UP000032142"/>
    </source>
</evidence>
<sequence>MVIHVITYRCQRPIRGLTQIHISKIVCHAVTRSNRTCTHRFQAYTYSASTYILSHYLFQYIYSLYLIK</sequence>
<reference evidence="3" key="2">
    <citation type="submission" date="2014-09" db="EMBL/GenBank/DDBJ databases">
        <authorList>
            <person name="Mudge J."/>
            <person name="Ramaraj T."/>
            <person name="Lindquist I.E."/>
            <person name="Bharti A.K."/>
            <person name="Sundararajan A."/>
            <person name="Cameron C.T."/>
            <person name="Woodward J.E."/>
            <person name="May G.D."/>
            <person name="Brubaker C."/>
            <person name="Broadhvest J."/>
            <person name="Wilkins T.A."/>
        </authorList>
    </citation>
    <scope>NUCLEOTIDE SEQUENCE</scope>
    <source>
        <strain evidence="3">cv. AKA8401</strain>
    </source>
</reference>
<organism evidence="1 3">
    <name type="scientific">Gossypium arboreum</name>
    <name type="common">Tree cotton</name>
    <name type="synonym">Gossypium nanking</name>
    <dbReference type="NCBI Taxonomy" id="29729"/>
    <lineage>
        <taxon>Eukaryota</taxon>
        <taxon>Viridiplantae</taxon>
        <taxon>Streptophyta</taxon>
        <taxon>Embryophyta</taxon>
        <taxon>Tracheophyta</taxon>
        <taxon>Spermatophyta</taxon>
        <taxon>Magnoliopsida</taxon>
        <taxon>eudicotyledons</taxon>
        <taxon>Gunneridae</taxon>
        <taxon>Pentapetalae</taxon>
        <taxon>rosids</taxon>
        <taxon>malvids</taxon>
        <taxon>Malvales</taxon>
        <taxon>Malvaceae</taxon>
        <taxon>Malvoideae</taxon>
        <taxon>Gossypium</taxon>
    </lineage>
</organism>
<comment type="caution">
    <text evidence="1">The sequence shown here is derived from an EMBL/GenBank/DDBJ whole genome shotgun (WGS) entry which is preliminary data.</text>
</comment>
<keyword evidence="3" id="KW-1185">Reference proteome</keyword>
<evidence type="ECO:0000313" key="1">
    <source>
        <dbReference type="EMBL" id="KHG01611.1"/>
    </source>
</evidence>
<gene>
    <name evidence="1" type="ORF">F383_22658</name>
    <name evidence="2" type="ORF">F383_33000</name>
</gene>
<protein>
    <submittedName>
        <fullName evidence="1">Uncharacterized protein</fullName>
    </submittedName>
</protein>
<dbReference type="Proteomes" id="UP000032142">
    <property type="component" value="Unassembled WGS sequence"/>
</dbReference>
<name>A0A0B0MRP1_GOSAR</name>
<reference evidence="1" key="1">
    <citation type="submission" date="2014-09" db="EMBL/GenBank/DDBJ databases">
        <title>G. arboreum L. cv. AKA8401 A2 genome assembly version 1.0.</title>
        <authorList>
            <person name="Mudge J."/>
            <person name="Ramaraj T."/>
            <person name="Lindquist I.E."/>
            <person name="Bharti A.K."/>
            <person name="Sundararajan A."/>
            <person name="Cameron C.T."/>
            <person name="Woodward J.E."/>
            <person name="May G.D."/>
            <person name="Brubaker C."/>
            <person name="Broadhvest J."/>
            <person name="Wilkins T.A."/>
        </authorList>
    </citation>
    <scope>NUCLEOTIDE SEQUENCE</scope>
</reference>